<evidence type="ECO:0000256" key="4">
    <source>
        <dbReference type="ARBA" id="ARBA00022806"/>
    </source>
</evidence>
<sequence>MEMSRFSRDRDQSRNHRGSVVRASSAIRGGTDNARGQIASRFATQSRGSASNVRVGLKGKQPGGALRKVNWDLRMLEPIRKDFYIEHPSVRNRSNEEVSQFRESAEITVKGDNVPNPIQFFEEGNFPPYVMEGIRRQGYSQPTPIQAQGWPIALSGRDLVAIAQTGSGKTLGYILPAIVHIIHQPHLSSGDGPIVLILAPTRELAQQIQEVANCFGESAAVRNSCIFGGAPKGPQAHDLERGIEICIATPGRLIDFLERGTTNLPDRMLDMGFEPQIRKIIEQIRPDRQVLMWSATWPKEVRALAEDFLTDYAHLNIGSLTLSANHNITQIIDVCQEYEKDSKLCRLLQEIGTEKENKTIIFVETKRKVDDITRNIRRDGWQAVSIHGDKNQQERDHVLQEFRSGRAPILVATDVAARGLDVDDVKYVINFDYPSSSEDYIHRIGRTGRRRQTGTAYAFFTSHNMKHAGDLIEVLREAGQNVNPRLSEMAEMAKAGNFGRNGKRFGSSIGGGVERGSGDYTNYSTVKPNTSLGQNTVYGYSTQKNYGQSAAPQNYGGGDNYGNGYSYRGATY</sequence>
<evidence type="ECO:0000259" key="10">
    <source>
        <dbReference type="PROSITE" id="PS51194"/>
    </source>
</evidence>
<comment type="catalytic activity">
    <reaction evidence="6">
        <text>ATP + H2O = ADP + phosphate + H(+)</text>
        <dbReference type="Rhea" id="RHEA:13065"/>
        <dbReference type="ChEBI" id="CHEBI:15377"/>
        <dbReference type="ChEBI" id="CHEBI:15378"/>
        <dbReference type="ChEBI" id="CHEBI:30616"/>
        <dbReference type="ChEBI" id="CHEBI:43474"/>
        <dbReference type="ChEBI" id="CHEBI:456216"/>
        <dbReference type="EC" id="3.6.4.13"/>
    </reaction>
</comment>
<evidence type="ECO:0000313" key="12">
    <source>
        <dbReference type="EMBL" id="RLU23438.1"/>
    </source>
</evidence>
<feature type="compositionally biased region" description="Basic and acidic residues" evidence="8">
    <location>
        <begin position="1"/>
        <end position="14"/>
    </location>
</feature>
<dbReference type="FunFam" id="3.40.50.300:FF:000079">
    <property type="entry name" value="probable ATP-dependent RNA helicase DDX17"/>
    <property type="match status" value="1"/>
</dbReference>
<dbReference type="EC" id="3.6.4.13" evidence="1"/>
<evidence type="ECO:0000259" key="9">
    <source>
        <dbReference type="PROSITE" id="PS51192"/>
    </source>
</evidence>
<dbReference type="OrthoDB" id="196131at2759"/>
<accession>A0A3L8DUL0</accession>
<dbReference type="FunFam" id="3.40.50.300:FF:000008">
    <property type="entry name" value="ATP-dependent RNA helicase RhlB"/>
    <property type="match status" value="1"/>
</dbReference>
<dbReference type="Gene3D" id="3.40.50.300">
    <property type="entry name" value="P-loop containing nucleotide triphosphate hydrolases"/>
    <property type="match status" value="2"/>
</dbReference>
<name>A0A3L8DUL0_OOCBI</name>
<dbReference type="Pfam" id="PF00270">
    <property type="entry name" value="DEAD"/>
    <property type="match status" value="1"/>
</dbReference>
<evidence type="ECO:0000313" key="13">
    <source>
        <dbReference type="Proteomes" id="UP000279307"/>
    </source>
</evidence>
<proteinExistence type="predicted"/>
<keyword evidence="3" id="KW-0378">Hydrolase</keyword>
<protein>
    <recommendedName>
        <fullName evidence="1">RNA helicase</fullName>
        <ecNumber evidence="1">3.6.4.13</ecNumber>
    </recommendedName>
</protein>
<evidence type="ECO:0000256" key="1">
    <source>
        <dbReference type="ARBA" id="ARBA00012552"/>
    </source>
</evidence>
<dbReference type="GO" id="GO:0003724">
    <property type="term" value="F:RNA helicase activity"/>
    <property type="evidence" value="ECO:0007669"/>
    <property type="project" value="UniProtKB-EC"/>
</dbReference>
<dbReference type="PROSITE" id="PS51194">
    <property type="entry name" value="HELICASE_CTER"/>
    <property type="match status" value="1"/>
</dbReference>
<dbReference type="CDD" id="cd18787">
    <property type="entry name" value="SF2_C_DEAD"/>
    <property type="match status" value="1"/>
</dbReference>
<dbReference type="AlphaFoldDB" id="A0A3L8DUL0"/>
<dbReference type="InterPro" id="IPR011545">
    <property type="entry name" value="DEAD/DEAH_box_helicase_dom"/>
</dbReference>
<organism evidence="12 13">
    <name type="scientific">Ooceraea biroi</name>
    <name type="common">Clonal raider ant</name>
    <name type="synonym">Cerapachys biroi</name>
    <dbReference type="NCBI Taxonomy" id="2015173"/>
    <lineage>
        <taxon>Eukaryota</taxon>
        <taxon>Metazoa</taxon>
        <taxon>Ecdysozoa</taxon>
        <taxon>Arthropoda</taxon>
        <taxon>Hexapoda</taxon>
        <taxon>Insecta</taxon>
        <taxon>Pterygota</taxon>
        <taxon>Neoptera</taxon>
        <taxon>Endopterygota</taxon>
        <taxon>Hymenoptera</taxon>
        <taxon>Apocrita</taxon>
        <taxon>Aculeata</taxon>
        <taxon>Formicoidea</taxon>
        <taxon>Formicidae</taxon>
        <taxon>Dorylinae</taxon>
        <taxon>Ooceraea</taxon>
    </lineage>
</organism>
<comment type="caution">
    <text evidence="12">The sequence shown here is derived from an EMBL/GenBank/DDBJ whole genome shotgun (WGS) entry which is preliminary data.</text>
</comment>
<dbReference type="InterPro" id="IPR001650">
    <property type="entry name" value="Helicase_C-like"/>
</dbReference>
<dbReference type="Proteomes" id="UP000279307">
    <property type="component" value="Chromosome 4"/>
</dbReference>
<dbReference type="GO" id="GO:0005524">
    <property type="term" value="F:ATP binding"/>
    <property type="evidence" value="ECO:0007669"/>
    <property type="project" value="UniProtKB-KW"/>
</dbReference>
<evidence type="ECO:0000256" key="6">
    <source>
        <dbReference type="ARBA" id="ARBA00047984"/>
    </source>
</evidence>
<evidence type="ECO:0000259" key="11">
    <source>
        <dbReference type="PROSITE" id="PS51195"/>
    </source>
</evidence>
<dbReference type="InterPro" id="IPR014001">
    <property type="entry name" value="Helicase_ATP-bd"/>
</dbReference>
<feature type="domain" description="Helicase ATP-binding" evidence="9">
    <location>
        <begin position="150"/>
        <end position="315"/>
    </location>
</feature>
<dbReference type="GO" id="GO:0016787">
    <property type="term" value="F:hydrolase activity"/>
    <property type="evidence" value="ECO:0007669"/>
    <property type="project" value="UniProtKB-KW"/>
</dbReference>
<dbReference type="SMART" id="SM00490">
    <property type="entry name" value="HELICc"/>
    <property type="match status" value="1"/>
</dbReference>
<reference evidence="12 13" key="1">
    <citation type="journal article" date="2018" name="Genome Res.">
        <title>The genomic architecture and molecular evolution of ant odorant receptors.</title>
        <authorList>
            <person name="McKenzie S.K."/>
            <person name="Kronauer D.J.C."/>
        </authorList>
    </citation>
    <scope>NUCLEOTIDE SEQUENCE [LARGE SCALE GENOMIC DNA]</scope>
    <source>
        <strain evidence="12">Clonal line C1</strain>
    </source>
</reference>
<dbReference type="GO" id="GO:0031047">
    <property type="term" value="P:regulatory ncRNA-mediated gene silencing"/>
    <property type="evidence" value="ECO:0007669"/>
    <property type="project" value="UniProtKB-ARBA"/>
</dbReference>
<feature type="short sequence motif" description="Q motif" evidence="7">
    <location>
        <begin position="119"/>
        <end position="147"/>
    </location>
</feature>
<feature type="domain" description="DEAD-box RNA helicase Q" evidence="11">
    <location>
        <begin position="119"/>
        <end position="147"/>
    </location>
</feature>
<dbReference type="SUPFAM" id="SSF52540">
    <property type="entry name" value="P-loop containing nucleoside triphosphate hydrolases"/>
    <property type="match status" value="1"/>
</dbReference>
<keyword evidence="2" id="KW-0547">Nucleotide-binding</keyword>
<keyword evidence="4" id="KW-0347">Helicase</keyword>
<dbReference type="InterPro" id="IPR027417">
    <property type="entry name" value="P-loop_NTPase"/>
</dbReference>
<evidence type="ECO:0000256" key="3">
    <source>
        <dbReference type="ARBA" id="ARBA00022801"/>
    </source>
</evidence>
<evidence type="ECO:0000256" key="2">
    <source>
        <dbReference type="ARBA" id="ARBA00022741"/>
    </source>
</evidence>
<evidence type="ECO:0000256" key="8">
    <source>
        <dbReference type="SAM" id="MobiDB-lite"/>
    </source>
</evidence>
<dbReference type="GO" id="GO:0003676">
    <property type="term" value="F:nucleic acid binding"/>
    <property type="evidence" value="ECO:0007669"/>
    <property type="project" value="InterPro"/>
</dbReference>
<feature type="region of interest" description="Disordered" evidence="8">
    <location>
        <begin position="1"/>
        <end position="36"/>
    </location>
</feature>
<gene>
    <name evidence="12" type="ORF">DMN91_003642</name>
</gene>
<feature type="domain" description="Helicase C-terminal" evidence="10">
    <location>
        <begin position="343"/>
        <end position="490"/>
    </location>
</feature>
<evidence type="ECO:0000256" key="7">
    <source>
        <dbReference type="PROSITE-ProRule" id="PRU00552"/>
    </source>
</evidence>
<dbReference type="PROSITE" id="PS51192">
    <property type="entry name" value="HELICASE_ATP_BIND_1"/>
    <property type="match status" value="1"/>
</dbReference>
<dbReference type="SMART" id="SM00487">
    <property type="entry name" value="DEXDc"/>
    <property type="match status" value="1"/>
</dbReference>
<dbReference type="EMBL" id="QOIP01000004">
    <property type="protein sequence ID" value="RLU23438.1"/>
    <property type="molecule type" value="Genomic_DNA"/>
</dbReference>
<dbReference type="PANTHER" id="PTHR47958">
    <property type="entry name" value="ATP-DEPENDENT RNA HELICASE DBP3"/>
    <property type="match status" value="1"/>
</dbReference>
<keyword evidence="5" id="KW-0067">ATP-binding</keyword>
<dbReference type="PROSITE" id="PS51195">
    <property type="entry name" value="Q_MOTIF"/>
    <property type="match status" value="1"/>
</dbReference>
<dbReference type="Pfam" id="PF00271">
    <property type="entry name" value="Helicase_C"/>
    <property type="match status" value="1"/>
</dbReference>
<evidence type="ECO:0000256" key="5">
    <source>
        <dbReference type="ARBA" id="ARBA00022840"/>
    </source>
</evidence>
<dbReference type="InterPro" id="IPR014014">
    <property type="entry name" value="RNA_helicase_DEAD_Q_motif"/>
</dbReference>